<organism evidence="3 4">
    <name type="scientific">Campylobacter mucosalis CCUG 21559</name>
    <dbReference type="NCBI Taxonomy" id="1032067"/>
    <lineage>
        <taxon>Bacteria</taxon>
        <taxon>Pseudomonadati</taxon>
        <taxon>Campylobacterota</taxon>
        <taxon>Epsilonproteobacteria</taxon>
        <taxon>Campylobacterales</taxon>
        <taxon>Campylobacteraceae</taxon>
        <taxon>Campylobacter</taxon>
    </lineage>
</organism>
<evidence type="ECO:0000313" key="3">
    <source>
        <dbReference type="EMBL" id="QCD44544.1"/>
    </source>
</evidence>
<dbReference type="InterPro" id="IPR045864">
    <property type="entry name" value="aa-tRNA-synth_II/BPL/LPL"/>
</dbReference>
<protein>
    <submittedName>
        <fullName evidence="3">ATP phosphoribosyltransferase HisG(S)Z, hetero-octameric short form, regulatory subunit</fullName>
        <ecNumber evidence="3">2.4.2.17</ecNumber>
    </submittedName>
</protein>
<reference evidence="3 4" key="1">
    <citation type="submission" date="2016-07" db="EMBL/GenBank/DDBJ databases">
        <title>Comparative genomics of the Campylobacter concisus group.</title>
        <authorList>
            <person name="Miller W.G."/>
            <person name="Yee E."/>
            <person name="Chapman M.H."/>
            <person name="Huynh S."/>
            <person name="Bono J.L."/>
            <person name="On S.L.W."/>
            <person name="StLeger J."/>
            <person name="Foster G."/>
            <person name="Parker C.T."/>
        </authorList>
    </citation>
    <scope>NUCLEOTIDE SEQUENCE [LARGE SCALE GENOMIC DNA]</scope>
    <source>
        <strain evidence="3 4">CCUG 21559</strain>
    </source>
</reference>
<dbReference type="AlphaFoldDB" id="A0A6G5QG00"/>
<dbReference type="Gene3D" id="3.30.930.10">
    <property type="entry name" value="Bira Bifunctional Protein, Domain 2"/>
    <property type="match status" value="1"/>
</dbReference>
<keyword evidence="1" id="KW-0368">Histidine biosynthesis</keyword>
<dbReference type="GO" id="GO:0003879">
    <property type="term" value="F:ATP phosphoribosyltransferase activity"/>
    <property type="evidence" value="ECO:0007669"/>
    <property type="project" value="UniProtKB-EC"/>
</dbReference>
<sequence length="283" mass="32564">MKDESLKVYEHEIPVGSRLYFAKSASTKRQIEQRASQILDKEGFLEIVTPFFSYHQHLSVPPTQLLRFSDSANHEISLRADSTLDVVRIVRARIKDELHKKWYYIQPVFRYPSSEIYQIGAESIGESDLKSSICIVATLLNEFKTKATLQISNIEIPKTIAKILNLDIEVFEKVQVEKILSFNVDWLNKLALLTNLAELKQIISQVPSELKQPLQRLEQLAQSANYDDIRVVPLYYSKMRYYDKLFFRFLADNAIIASGGNYEIDGEQSSGFAIYTDSLIEKL</sequence>
<dbReference type="PANTHER" id="PTHR43707:SF6">
    <property type="entry name" value="ATP PHOSPHORIBOSYLTRANSFERASE REGULATORY SUBUNIT"/>
    <property type="match status" value="1"/>
</dbReference>
<dbReference type="PANTHER" id="PTHR43707">
    <property type="entry name" value="HISTIDYL-TRNA SYNTHETASE"/>
    <property type="match status" value="1"/>
</dbReference>
<dbReference type="SUPFAM" id="SSF55681">
    <property type="entry name" value="Class II aaRS and biotin synthetases"/>
    <property type="match status" value="1"/>
</dbReference>
<accession>A0A6G5QG00</accession>
<dbReference type="InterPro" id="IPR041715">
    <property type="entry name" value="HisRS-like_core"/>
</dbReference>
<dbReference type="GO" id="GO:0005737">
    <property type="term" value="C:cytoplasm"/>
    <property type="evidence" value="ECO:0007669"/>
    <property type="project" value="InterPro"/>
</dbReference>
<evidence type="ECO:0000256" key="1">
    <source>
        <dbReference type="ARBA" id="ARBA00023102"/>
    </source>
</evidence>
<dbReference type="NCBIfam" id="NF008946">
    <property type="entry name" value="PRK12293.1"/>
    <property type="match status" value="1"/>
</dbReference>
<dbReference type="Proteomes" id="UP000503264">
    <property type="component" value="Chromosome"/>
</dbReference>
<evidence type="ECO:0000259" key="2">
    <source>
        <dbReference type="Pfam" id="PF13393"/>
    </source>
</evidence>
<dbReference type="RefSeq" id="WP_171993641.1">
    <property type="nucleotide sequence ID" value="NZ_CP012542.1"/>
</dbReference>
<dbReference type="GO" id="GO:0006427">
    <property type="term" value="P:histidyl-tRNA aminoacylation"/>
    <property type="evidence" value="ECO:0007669"/>
    <property type="project" value="TreeGrafter"/>
</dbReference>
<keyword evidence="3" id="KW-0328">Glycosyltransferase</keyword>
<gene>
    <name evidence="3" type="primary">hisZ</name>
    <name evidence="3" type="ORF">CMUC_0747</name>
</gene>
<dbReference type="EMBL" id="CP012542">
    <property type="protein sequence ID" value="QCD44544.1"/>
    <property type="molecule type" value="Genomic_DNA"/>
</dbReference>
<keyword evidence="4" id="KW-1185">Reference proteome</keyword>
<dbReference type="InterPro" id="IPR004516">
    <property type="entry name" value="HisRS/HisZ"/>
</dbReference>
<dbReference type="Pfam" id="PF13393">
    <property type="entry name" value="tRNA-synt_His"/>
    <property type="match status" value="1"/>
</dbReference>
<dbReference type="GO" id="GO:0000105">
    <property type="term" value="P:L-histidine biosynthetic process"/>
    <property type="evidence" value="ECO:0007669"/>
    <property type="project" value="UniProtKB-KW"/>
</dbReference>
<feature type="domain" description="Class II Histidinyl-tRNA synthetase (HisRS)-like catalytic core" evidence="2">
    <location>
        <begin position="24"/>
        <end position="278"/>
    </location>
</feature>
<dbReference type="GO" id="GO:0004821">
    <property type="term" value="F:histidine-tRNA ligase activity"/>
    <property type="evidence" value="ECO:0007669"/>
    <property type="project" value="TreeGrafter"/>
</dbReference>
<dbReference type="EC" id="2.4.2.17" evidence="3"/>
<keyword evidence="1" id="KW-0028">Amino-acid biosynthesis</keyword>
<name>A0A6G5QG00_9BACT</name>
<proteinExistence type="predicted"/>
<keyword evidence="3" id="KW-0808">Transferase</keyword>
<evidence type="ECO:0000313" key="4">
    <source>
        <dbReference type="Proteomes" id="UP000503264"/>
    </source>
</evidence>